<sequence>MYICLYKKVDEKQMLKVQTAKPLLMNMLNHSFLVAPDLKHNPFKKVSLIDLDKVFVLRQIKIPKNLCTSARHDISWALYTQLTTNLQRHPFELYNLNPLIMIICNRALMVIND</sequence>
<comment type="caution">
    <text evidence="1">The sequence shown here is derived from an EMBL/GenBank/DDBJ whole genome shotgun (WGS) entry which is preliminary data.</text>
</comment>
<evidence type="ECO:0000313" key="1">
    <source>
        <dbReference type="EMBL" id="MCV3728670.1"/>
    </source>
</evidence>
<dbReference type="Proteomes" id="UP001208245">
    <property type="component" value="Unassembled WGS sequence"/>
</dbReference>
<organism evidence="1 2">
    <name type="scientific">Ureaplasma miroungigenitalium</name>
    <dbReference type="NCBI Taxonomy" id="1042321"/>
    <lineage>
        <taxon>Bacteria</taxon>
        <taxon>Bacillati</taxon>
        <taxon>Mycoplasmatota</taxon>
        <taxon>Mycoplasmoidales</taxon>
        <taxon>Mycoplasmoidaceae</taxon>
        <taxon>Ureaplasma</taxon>
    </lineage>
</organism>
<proteinExistence type="predicted"/>
<reference evidence="1 2" key="1">
    <citation type="journal article" date="2020" name="Int. J. Syst. Evol. Microbiol.">
        <title>Ureaplasma miroungigenitalium sp. nov. isolated from northern elephant seals (Mirounga angustirostris) and Ureaplasma zalophigenitalium sp. nov. isolated from California sea lions (Zalophus californianus).</title>
        <authorList>
            <person name="Volokhov D.V."/>
            <person name="Gulland F.M."/>
            <person name="Gao Y."/>
            <person name="Chizhikov V.E."/>
        </authorList>
    </citation>
    <scope>NUCLEOTIDE SEQUENCE [LARGE SCALE GENOMIC DNA]</scope>
    <source>
        <strain evidence="1 2">ES3182-GEN</strain>
    </source>
</reference>
<accession>A0ABT3BN61</accession>
<name>A0ABT3BN61_9BACT</name>
<keyword evidence="2" id="KW-1185">Reference proteome</keyword>
<gene>
    <name evidence="1" type="ORF">OF376_02690</name>
</gene>
<protein>
    <submittedName>
        <fullName evidence="1">Uncharacterized protein</fullName>
    </submittedName>
</protein>
<dbReference type="RefSeq" id="WP_263821982.1">
    <property type="nucleotide sequence ID" value="NZ_JAOXHK010000003.1"/>
</dbReference>
<dbReference type="EMBL" id="JAOXHL010000003">
    <property type="protein sequence ID" value="MCV3728670.1"/>
    <property type="molecule type" value="Genomic_DNA"/>
</dbReference>
<evidence type="ECO:0000313" key="2">
    <source>
        <dbReference type="Proteomes" id="UP001208245"/>
    </source>
</evidence>